<gene>
    <name evidence="1" type="ORF">SLEP1_g30135</name>
</gene>
<dbReference type="GO" id="GO:0005737">
    <property type="term" value="C:cytoplasm"/>
    <property type="evidence" value="ECO:0007669"/>
    <property type="project" value="TreeGrafter"/>
</dbReference>
<sequence length="241" mass="27347">MQTAVGVFGGEGYTDGIDTPPLMVAKAGNSNRSAISSLNCPPFMAVELSREHLGVHPCDRRRSISEYQPLFSATDFSLIQNKEDIFWMTNVREENEEVAARGLKFMNWLWTRKEKEIAVVSHGGFFYHTLSNFGNDCHPSMTSEISTHFANCQLRSMVFVDISMMQSDFAKTNYPGKIPLEKSRTGWIFLVMLPMGSFLMELPTENAVWIRRRMGQKTRLNGSSNVRNMNLECSKAHKLFS</sequence>
<accession>A0AAV5JZ40</accession>
<organism evidence="1 2">
    <name type="scientific">Rubroshorea leprosula</name>
    <dbReference type="NCBI Taxonomy" id="152421"/>
    <lineage>
        <taxon>Eukaryota</taxon>
        <taxon>Viridiplantae</taxon>
        <taxon>Streptophyta</taxon>
        <taxon>Embryophyta</taxon>
        <taxon>Tracheophyta</taxon>
        <taxon>Spermatophyta</taxon>
        <taxon>Magnoliopsida</taxon>
        <taxon>eudicotyledons</taxon>
        <taxon>Gunneridae</taxon>
        <taxon>Pentapetalae</taxon>
        <taxon>rosids</taxon>
        <taxon>malvids</taxon>
        <taxon>Malvales</taxon>
        <taxon>Dipterocarpaceae</taxon>
        <taxon>Rubroshorea</taxon>
    </lineage>
</organism>
<dbReference type="PANTHER" id="PTHR48100:SF1">
    <property type="entry name" value="HISTIDINE PHOSPHATASE FAMILY PROTEIN-RELATED"/>
    <property type="match status" value="1"/>
</dbReference>
<evidence type="ECO:0000313" key="2">
    <source>
        <dbReference type="Proteomes" id="UP001054252"/>
    </source>
</evidence>
<comment type="caution">
    <text evidence="1">The sequence shown here is derived from an EMBL/GenBank/DDBJ whole genome shotgun (WGS) entry which is preliminary data.</text>
</comment>
<dbReference type="InterPro" id="IPR050275">
    <property type="entry name" value="PGM_Phosphatase"/>
</dbReference>
<keyword evidence="2" id="KW-1185">Reference proteome</keyword>
<dbReference type="GO" id="GO:0016791">
    <property type="term" value="F:phosphatase activity"/>
    <property type="evidence" value="ECO:0007669"/>
    <property type="project" value="TreeGrafter"/>
</dbReference>
<reference evidence="1 2" key="1">
    <citation type="journal article" date="2021" name="Commun. Biol.">
        <title>The genome of Shorea leprosula (Dipterocarpaceae) highlights the ecological relevance of drought in aseasonal tropical rainforests.</title>
        <authorList>
            <person name="Ng K.K.S."/>
            <person name="Kobayashi M.J."/>
            <person name="Fawcett J.A."/>
            <person name="Hatakeyama M."/>
            <person name="Paape T."/>
            <person name="Ng C.H."/>
            <person name="Ang C.C."/>
            <person name="Tnah L.H."/>
            <person name="Lee C.T."/>
            <person name="Nishiyama T."/>
            <person name="Sese J."/>
            <person name="O'Brien M.J."/>
            <person name="Copetti D."/>
            <person name="Mohd Noor M.I."/>
            <person name="Ong R.C."/>
            <person name="Putra M."/>
            <person name="Sireger I.Z."/>
            <person name="Indrioko S."/>
            <person name="Kosugi Y."/>
            <person name="Izuno A."/>
            <person name="Isagi Y."/>
            <person name="Lee S.L."/>
            <person name="Shimizu K.K."/>
        </authorList>
    </citation>
    <scope>NUCLEOTIDE SEQUENCE [LARGE SCALE GENOMIC DNA]</scope>
    <source>
        <strain evidence="1">214</strain>
    </source>
</reference>
<evidence type="ECO:0008006" key="3">
    <source>
        <dbReference type="Google" id="ProtNLM"/>
    </source>
</evidence>
<dbReference type="PANTHER" id="PTHR48100">
    <property type="entry name" value="BROAD-SPECIFICITY PHOSPHATASE YOR283W-RELATED"/>
    <property type="match status" value="1"/>
</dbReference>
<dbReference type="EMBL" id="BPVZ01000054">
    <property type="protein sequence ID" value="GKV19939.1"/>
    <property type="molecule type" value="Genomic_DNA"/>
</dbReference>
<dbReference type="AlphaFoldDB" id="A0AAV5JZ40"/>
<dbReference type="Gene3D" id="3.40.50.1240">
    <property type="entry name" value="Phosphoglycerate mutase-like"/>
    <property type="match status" value="1"/>
</dbReference>
<dbReference type="Proteomes" id="UP001054252">
    <property type="component" value="Unassembled WGS sequence"/>
</dbReference>
<proteinExistence type="predicted"/>
<name>A0AAV5JZ40_9ROSI</name>
<dbReference type="InterPro" id="IPR029033">
    <property type="entry name" value="His_PPase_superfam"/>
</dbReference>
<protein>
    <recommendedName>
        <fullName evidence="3">Phosphoglycerate mutase-like protein 1</fullName>
    </recommendedName>
</protein>
<dbReference type="SUPFAM" id="SSF53254">
    <property type="entry name" value="Phosphoglycerate mutase-like"/>
    <property type="match status" value="1"/>
</dbReference>
<evidence type="ECO:0000313" key="1">
    <source>
        <dbReference type="EMBL" id="GKV19939.1"/>
    </source>
</evidence>